<dbReference type="GO" id="GO:0005737">
    <property type="term" value="C:cytoplasm"/>
    <property type="evidence" value="ECO:0007669"/>
    <property type="project" value="UniProtKB-SubCell"/>
</dbReference>
<evidence type="ECO:0000256" key="8">
    <source>
        <dbReference type="ARBA" id="ARBA00023172"/>
    </source>
</evidence>
<comment type="subcellular location">
    <subcellularLocation>
        <location evidence="1">Cytoplasm</location>
    </subcellularLocation>
</comment>
<evidence type="ECO:0000256" key="9">
    <source>
        <dbReference type="ARBA" id="ARBA00023306"/>
    </source>
</evidence>
<evidence type="ECO:0000256" key="2">
    <source>
        <dbReference type="ARBA" id="ARBA00006657"/>
    </source>
</evidence>
<organism evidence="12">
    <name type="scientific">hydrothermal vent metagenome</name>
    <dbReference type="NCBI Taxonomy" id="652676"/>
    <lineage>
        <taxon>unclassified sequences</taxon>
        <taxon>metagenomes</taxon>
        <taxon>ecological metagenomes</taxon>
    </lineage>
</organism>
<comment type="similarity">
    <text evidence="2">Belongs to the 'phage' integrase family. XerC subfamily.</text>
</comment>
<name>A0A3B0ZEE8_9ZZZZ</name>
<evidence type="ECO:0000256" key="1">
    <source>
        <dbReference type="ARBA" id="ARBA00004496"/>
    </source>
</evidence>
<dbReference type="CDD" id="cd00798">
    <property type="entry name" value="INT_XerDC_C"/>
    <property type="match status" value="1"/>
</dbReference>
<dbReference type="InterPro" id="IPR013762">
    <property type="entry name" value="Integrase-like_cat_sf"/>
</dbReference>
<keyword evidence="3" id="KW-0963">Cytoplasm</keyword>
<dbReference type="InterPro" id="IPR002104">
    <property type="entry name" value="Integrase_catalytic"/>
</dbReference>
<dbReference type="PROSITE" id="PS51898">
    <property type="entry name" value="TYR_RECOMBINASE"/>
    <property type="match status" value="1"/>
</dbReference>
<protein>
    <submittedName>
        <fullName evidence="12">Site-specific tyrosine recombinase XerC</fullName>
    </submittedName>
</protein>
<dbReference type="AlphaFoldDB" id="A0A3B0ZEE8"/>
<dbReference type="GO" id="GO:0015074">
    <property type="term" value="P:DNA integration"/>
    <property type="evidence" value="ECO:0007669"/>
    <property type="project" value="UniProtKB-KW"/>
</dbReference>
<keyword evidence="5" id="KW-0159">Chromosome partition</keyword>
<evidence type="ECO:0000259" key="10">
    <source>
        <dbReference type="PROSITE" id="PS51898"/>
    </source>
</evidence>
<dbReference type="InterPro" id="IPR011010">
    <property type="entry name" value="DNA_brk_join_enz"/>
</dbReference>
<evidence type="ECO:0000256" key="6">
    <source>
        <dbReference type="ARBA" id="ARBA00022908"/>
    </source>
</evidence>
<dbReference type="Pfam" id="PF00589">
    <property type="entry name" value="Phage_integrase"/>
    <property type="match status" value="1"/>
</dbReference>
<feature type="domain" description="Tyr recombinase" evidence="10">
    <location>
        <begin position="110"/>
        <end position="293"/>
    </location>
</feature>
<dbReference type="PROSITE" id="PS51900">
    <property type="entry name" value="CB"/>
    <property type="match status" value="1"/>
</dbReference>
<proteinExistence type="inferred from homology"/>
<gene>
    <name evidence="12" type="ORF">MNBD_GAMMA18-2283</name>
</gene>
<accession>A0A3B0ZEE8</accession>
<dbReference type="InterPro" id="IPR010998">
    <property type="entry name" value="Integrase_recombinase_N"/>
</dbReference>
<dbReference type="InterPro" id="IPR023009">
    <property type="entry name" value="Tyrosine_recombinase_XerC/XerD"/>
</dbReference>
<dbReference type="PANTHER" id="PTHR30349:SF81">
    <property type="entry name" value="TYROSINE RECOMBINASE XERC"/>
    <property type="match status" value="1"/>
</dbReference>
<dbReference type="NCBIfam" id="NF001399">
    <property type="entry name" value="PRK00283.1"/>
    <property type="match status" value="1"/>
</dbReference>
<dbReference type="EMBL" id="UOFP01000300">
    <property type="protein sequence ID" value="VAW89961.1"/>
    <property type="molecule type" value="Genomic_DNA"/>
</dbReference>
<dbReference type="GO" id="GO:0006310">
    <property type="term" value="P:DNA recombination"/>
    <property type="evidence" value="ECO:0007669"/>
    <property type="project" value="UniProtKB-KW"/>
</dbReference>
<reference evidence="12" key="1">
    <citation type="submission" date="2018-06" db="EMBL/GenBank/DDBJ databases">
        <authorList>
            <person name="Zhirakovskaya E."/>
        </authorList>
    </citation>
    <scope>NUCLEOTIDE SEQUENCE</scope>
</reference>
<keyword evidence="7" id="KW-0238">DNA-binding</keyword>
<dbReference type="SUPFAM" id="SSF56349">
    <property type="entry name" value="DNA breaking-rejoining enzymes"/>
    <property type="match status" value="1"/>
</dbReference>
<dbReference type="InterPro" id="IPR050090">
    <property type="entry name" value="Tyrosine_recombinase_XerCD"/>
</dbReference>
<dbReference type="GO" id="GO:0007059">
    <property type="term" value="P:chromosome segregation"/>
    <property type="evidence" value="ECO:0007669"/>
    <property type="project" value="UniProtKB-KW"/>
</dbReference>
<dbReference type="Gene3D" id="1.10.150.130">
    <property type="match status" value="1"/>
</dbReference>
<dbReference type="PANTHER" id="PTHR30349">
    <property type="entry name" value="PHAGE INTEGRASE-RELATED"/>
    <property type="match status" value="1"/>
</dbReference>
<keyword evidence="8" id="KW-0233">DNA recombination</keyword>
<evidence type="ECO:0000313" key="12">
    <source>
        <dbReference type="EMBL" id="VAW89961.1"/>
    </source>
</evidence>
<keyword evidence="9" id="KW-0131">Cell cycle</keyword>
<dbReference type="HAMAP" id="MF_01808">
    <property type="entry name" value="Recomb_XerC_XerD"/>
    <property type="match status" value="1"/>
</dbReference>
<evidence type="ECO:0000256" key="5">
    <source>
        <dbReference type="ARBA" id="ARBA00022829"/>
    </source>
</evidence>
<keyword evidence="4" id="KW-0132">Cell division</keyword>
<evidence type="ECO:0000256" key="7">
    <source>
        <dbReference type="ARBA" id="ARBA00023125"/>
    </source>
</evidence>
<sequence>MERTQTHWIESFLDHLHNERQLSPNTCKSYQRDLDCLQRYCDKQQISDWTQLDSSAIRHYVAWRHRNGLGGSSLQRELSAIRSFFNYLIRENQLQNNVAHGISAPKTGRKLPKTLDVDEVSQLLDGPAINLEDPLQLRDLTMIELMYSCGLRLTELVDLNLDGLDLGNAMVRVLGKGNKTRDVPVGGKAITALQGWLTIRPTIANADERALFVGKQGKRLSPRAVQKRMKAQGIKQGLIANVHPHRLRHSFASHLLESSGDLRAVQELLGHADIATTQIYTHLNFQHLAEVYDKAHPRARKKRP</sequence>
<feature type="domain" description="Core-binding (CB)" evidence="11">
    <location>
        <begin position="3"/>
        <end position="89"/>
    </location>
</feature>
<dbReference type="Gene3D" id="1.10.443.10">
    <property type="entry name" value="Intergrase catalytic core"/>
    <property type="match status" value="1"/>
</dbReference>
<evidence type="ECO:0000259" key="11">
    <source>
        <dbReference type="PROSITE" id="PS51900"/>
    </source>
</evidence>
<dbReference type="NCBIfam" id="TIGR02224">
    <property type="entry name" value="recomb_XerC"/>
    <property type="match status" value="1"/>
</dbReference>
<evidence type="ECO:0000256" key="4">
    <source>
        <dbReference type="ARBA" id="ARBA00022618"/>
    </source>
</evidence>
<dbReference type="GO" id="GO:0051301">
    <property type="term" value="P:cell division"/>
    <property type="evidence" value="ECO:0007669"/>
    <property type="project" value="UniProtKB-KW"/>
</dbReference>
<dbReference type="InterPro" id="IPR004107">
    <property type="entry name" value="Integrase_SAM-like_N"/>
</dbReference>
<keyword evidence="6" id="KW-0229">DNA integration</keyword>
<dbReference type="GO" id="GO:0003677">
    <property type="term" value="F:DNA binding"/>
    <property type="evidence" value="ECO:0007669"/>
    <property type="project" value="UniProtKB-KW"/>
</dbReference>
<dbReference type="InterPro" id="IPR011931">
    <property type="entry name" value="Recomb_XerC"/>
</dbReference>
<dbReference type="Pfam" id="PF02899">
    <property type="entry name" value="Phage_int_SAM_1"/>
    <property type="match status" value="1"/>
</dbReference>
<dbReference type="InterPro" id="IPR044068">
    <property type="entry name" value="CB"/>
</dbReference>
<evidence type="ECO:0000256" key="3">
    <source>
        <dbReference type="ARBA" id="ARBA00022490"/>
    </source>
</evidence>